<sequence>MDRDRDYHDRDPHPISPYEGVETDPFGGPNMGLMIDLPYKNPFHVTSLRKDEELERFSKYFDGKIDNDTNGKDEPHDTI</sequence>
<accession>A0A0Q3WT91</accession>
<gene>
    <name evidence="2" type="ORF">AN964_02805</name>
</gene>
<comment type="caution">
    <text evidence="2">The sequence shown here is derived from an EMBL/GenBank/DDBJ whole genome shotgun (WGS) entry which is preliminary data.</text>
</comment>
<organism evidence="2 3">
    <name type="scientific">Heyndrickxia shackletonii</name>
    <dbReference type="NCBI Taxonomy" id="157838"/>
    <lineage>
        <taxon>Bacteria</taxon>
        <taxon>Bacillati</taxon>
        <taxon>Bacillota</taxon>
        <taxon>Bacilli</taxon>
        <taxon>Bacillales</taxon>
        <taxon>Bacillaceae</taxon>
        <taxon>Heyndrickxia</taxon>
    </lineage>
</organism>
<dbReference type="EMBL" id="LJJC01000004">
    <property type="protein sequence ID" value="KQL52571.1"/>
    <property type="molecule type" value="Genomic_DNA"/>
</dbReference>
<protein>
    <submittedName>
        <fullName evidence="2">Uncharacterized protein</fullName>
    </submittedName>
</protein>
<reference evidence="2 3" key="1">
    <citation type="submission" date="2015-09" db="EMBL/GenBank/DDBJ databases">
        <title>Genome sequencing project for genomic taxonomy and phylogenomics of Bacillus-like bacteria.</title>
        <authorList>
            <person name="Liu B."/>
            <person name="Wang J."/>
            <person name="Zhu Y."/>
            <person name="Liu G."/>
            <person name="Chen Q."/>
            <person name="Chen Z."/>
            <person name="Lan J."/>
            <person name="Che J."/>
            <person name="Ge C."/>
            <person name="Shi H."/>
            <person name="Pan Z."/>
            <person name="Liu X."/>
        </authorList>
    </citation>
    <scope>NUCLEOTIDE SEQUENCE [LARGE SCALE GENOMIC DNA]</scope>
    <source>
        <strain evidence="2 3">LMG 18435</strain>
    </source>
</reference>
<evidence type="ECO:0000256" key="1">
    <source>
        <dbReference type="SAM" id="MobiDB-lite"/>
    </source>
</evidence>
<dbReference type="OrthoDB" id="2971589at2"/>
<dbReference type="PATRIC" id="fig|157838.3.peg.619"/>
<evidence type="ECO:0000313" key="2">
    <source>
        <dbReference type="EMBL" id="KQL52571.1"/>
    </source>
</evidence>
<dbReference type="RefSeq" id="WP_055738263.1">
    <property type="nucleotide sequence ID" value="NZ_JAAIWL010000073.1"/>
</dbReference>
<feature type="region of interest" description="Disordered" evidence="1">
    <location>
        <begin position="1"/>
        <end position="29"/>
    </location>
</feature>
<proteinExistence type="predicted"/>
<name>A0A0Q3WT91_9BACI</name>
<keyword evidence="3" id="KW-1185">Reference proteome</keyword>
<feature type="compositionally biased region" description="Basic and acidic residues" evidence="1">
    <location>
        <begin position="1"/>
        <end position="13"/>
    </location>
</feature>
<evidence type="ECO:0000313" key="3">
    <source>
        <dbReference type="Proteomes" id="UP000051888"/>
    </source>
</evidence>
<dbReference type="Proteomes" id="UP000051888">
    <property type="component" value="Unassembled WGS sequence"/>
</dbReference>
<dbReference type="AlphaFoldDB" id="A0A0Q3WT91"/>